<protein>
    <recommendedName>
        <fullName evidence="2">SAM-dependent methyltransferase</fullName>
    </recommendedName>
</protein>
<organism evidence="1">
    <name type="scientific">marine sediment metagenome</name>
    <dbReference type="NCBI Taxonomy" id="412755"/>
    <lineage>
        <taxon>unclassified sequences</taxon>
        <taxon>metagenomes</taxon>
        <taxon>ecological metagenomes</taxon>
    </lineage>
</organism>
<sequence>KGFWKKNYPNIKLIEENIQIIKNLEYNFLHNFVIPESGWWDDYYIPLENRVSLLRKKYKGNIEAYKVLDQELEEIFLYKKYSEYYGYVFYIIQKKTDK</sequence>
<accession>X1FM98</accession>
<dbReference type="EMBL" id="BARU01010237">
    <property type="protein sequence ID" value="GAH46087.1"/>
    <property type="molecule type" value="Genomic_DNA"/>
</dbReference>
<comment type="caution">
    <text evidence="1">The sequence shown here is derived from an EMBL/GenBank/DDBJ whole genome shotgun (WGS) entry which is preliminary data.</text>
</comment>
<feature type="non-terminal residue" evidence="1">
    <location>
        <position position="1"/>
    </location>
</feature>
<proteinExistence type="predicted"/>
<reference evidence="1" key="1">
    <citation type="journal article" date="2014" name="Front. Microbiol.">
        <title>High frequency of phylogenetically diverse reductive dehalogenase-homologous genes in deep subseafloor sedimentary metagenomes.</title>
        <authorList>
            <person name="Kawai M."/>
            <person name="Futagami T."/>
            <person name="Toyoda A."/>
            <person name="Takaki Y."/>
            <person name="Nishi S."/>
            <person name="Hori S."/>
            <person name="Arai W."/>
            <person name="Tsubouchi T."/>
            <person name="Morono Y."/>
            <person name="Uchiyama I."/>
            <person name="Ito T."/>
            <person name="Fujiyama A."/>
            <person name="Inagaki F."/>
            <person name="Takami H."/>
        </authorList>
    </citation>
    <scope>NUCLEOTIDE SEQUENCE</scope>
    <source>
        <strain evidence="1">Expedition CK06-06</strain>
    </source>
</reference>
<evidence type="ECO:0000313" key="1">
    <source>
        <dbReference type="EMBL" id="GAH46087.1"/>
    </source>
</evidence>
<dbReference type="InterPro" id="IPR029063">
    <property type="entry name" value="SAM-dependent_MTases_sf"/>
</dbReference>
<gene>
    <name evidence="1" type="ORF">S03H2_19580</name>
</gene>
<dbReference type="AlphaFoldDB" id="X1FM98"/>
<dbReference type="Gene3D" id="3.40.50.150">
    <property type="entry name" value="Vaccinia Virus protein VP39"/>
    <property type="match status" value="1"/>
</dbReference>
<name>X1FM98_9ZZZZ</name>
<evidence type="ECO:0008006" key="2">
    <source>
        <dbReference type="Google" id="ProtNLM"/>
    </source>
</evidence>